<protein>
    <submittedName>
        <fullName evidence="4">MerR family transcriptional regulator</fullName>
    </submittedName>
</protein>
<dbReference type="PROSITE" id="PS50937">
    <property type="entry name" value="HTH_MERR_2"/>
    <property type="match status" value="1"/>
</dbReference>
<dbReference type="EMBL" id="JAMQGM010000037">
    <property type="protein sequence ID" value="MCM2579092.1"/>
    <property type="molecule type" value="Genomic_DNA"/>
</dbReference>
<sequence>MANDEPGADDAREYRTEELAEAAGISVRTLRFYRERKLLPPPRRDGRIAWYGERHLARLRTIGALLERGHTLGGIAELFAAFESGRDVGELLGLESAIAVPWSEETEVRLSPEALADRFRGEATPENLSASMDLGYITGDGDTVVHVSRRLLDASTALVDRGVPLSVVLAAAREVRSHADDLAGLFTRIIRKHVLAGVLDRAEPDRGLGPDDVARIAETIEQLRPISKAVVDAELAMAMDRRVRAELDAWGRDPDLNRDRDRDRDRKDDRRREAEPGPEASG</sequence>
<feature type="compositionally biased region" description="Basic and acidic residues" evidence="2">
    <location>
        <begin position="250"/>
        <end position="275"/>
    </location>
</feature>
<dbReference type="InterPro" id="IPR047057">
    <property type="entry name" value="MerR_fam"/>
</dbReference>
<dbReference type="SMART" id="SM00422">
    <property type="entry name" value="HTH_MERR"/>
    <property type="match status" value="1"/>
</dbReference>
<keyword evidence="1" id="KW-0238">DNA-binding</keyword>
<organism evidence="4 5">
    <name type="scientific">Streptomyces meridianus</name>
    <dbReference type="NCBI Taxonomy" id="2938945"/>
    <lineage>
        <taxon>Bacteria</taxon>
        <taxon>Bacillati</taxon>
        <taxon>Actinomycetota</taxon>
        <taxon>Actinomycetes</taxon>
        <taxon>Kitasatosporales</taxon>
        <taxon>Streptomycetaceae</taxon>
        <taxon>Streptomyces</taxon>
    </lineage>
</organism>
<dbReference type="RefSeq" id="WP_251416512.1">
    <property type="nucleotide sequence ID" value="NZ_JAMQGM010000037.1"/>
</dbReference>
<keyword evidence="5" id="KW-1185">Reference proteome</keyword>
<dbReference type="SUPFAM" id="SSF46955">
    <property type="entry name" value="Putative DNA-binding domain"/>
    <property type="match status" value="1"/>
</dbReference>
<dbReference type="PANTHER" id="PTHR30204">
    <property type="entry name" value="REDOX-CYCLING DRUG-SENSING TRANSCRIPTIONAL ACTIVATOR SOXR"/>
    <property type="match status" value="1"/>
</dbReference>
<dbReference type="PANTHER" id="PTHR30204:SF93">
    <property type="entry name" value="HTH MERR-TYPE DOMAIN-CONTAINING PROTEIN"/>
    <property type="match status" value="1"/>
</dbReference>
<dbReference type="InterPro" id="IPR000551">
    <property type="entry name" value="MerR-type_HTH_dom"/>
</dbReference>
<evidence type="ECO:0000256" key="1">
    <source>
        <dbReference type="ARBA" id="ARBA00023125"/>
    </source>
</evidence>
<accession>A0ABT0XBH8</accession>
<proteinExistence type="predicted"/>
<gene>
    <name evidence="4" type="ORF">M1E25_17330</name>
</gene>
<evidence type="ECO:0000256" key="2">
    <source>
        <dbReference type="SAM" id="MobiDB-lite"/>
    </source>
</evidence>
<dbReference type="PRINTS" id="PR00040">
    <property type="entry name" value="HTHMERR"/>
</dbReference>
<dbReference type="Pfam" id="PF13411">
    <property type="entry name" value="MerR_1"/>
    <property type="match status" value="1"/>
</dbReference>
<dbReference type="InterPro" id="IPR009061">
    <property type="entry name" value="DNA-bd_dom_put_sf"/>
</dbReference>
<evidence type="ECO:0000313" key="4">
    <source>
        <dbReference type="EMBL" id="MCM2579092.1"/>
    </source>
</evidence>
<reference evidence="4" key="1">
    <citation type="journal article" date="2023" name="Int. J. Syst. Evol. Microbiol.">
        <title>Streptomyces meridianus sp. nov. isolated from brackish water of the Tagus estuary in Alcochete, Portugal.</title>
        <authorList>
            <person name="Santos J.D.N."/>
            <person name="Klimek D."/>
            <person name="Calusinska M."/>
            <person name="Lobo Da Cunha A."/>
            <person name="Catita J."/>
            <person name="Goncalves H."/>
            <person name="Gonzalez I."/>
            <person name="Reyes F."/>
            <person name="Lage O.M."/>
        </authorList>
    </citation>
    <scope>NUCLEOTIDE SEQUENCE</scope>
    <source>
        <strain evidence="4">MTZ3.1</strain>
    </source>
</reference>
<dbReference type="Gene3D" id="1.10.1660.10">
    <property type="match status" value="1"/>
</dbReference>
<dbReference type="Proteomes" id="UP001167160">
    <property type="component" value="Unassembled WGS sequence"/>
</dbReference>
<feature type="region of interest" description="Disordered" evidence="2">
    <location>
        <begin position="250"/>
        <end position="282"/>
    </location>
</feature>
<comment type="caution">
    <text evidence="4">The sequence shown here is derived from an EMBL/GenBank/DDBJ whole genome shotgun (WGS) entry which is preliminary data.</text>
</comment>
<name>A0ABT0XBH8_9ACTN</name>
<evidence type="ECO:0000313" key="5">
    <source>
        <dbReference type="Proteomes" id="UP001167160"/>
    </source>
</evidence>
<evidence type="ECO:0000259" key="3">
    <source>
        <dbReference type="PROSITE" id="PS50937"/>
    </source>
</evidence>
<feature type="domain" description="HTH merR-type" evidence="3">
    <location>
        <begin position="13"/>
        <end position="81"/>
    </location>
</feature>